<dbReference type="SUPFAM" id="SSF46785">
    <property type="entry name" value="Winged helix' DNA-binding domain"/>
    <property type="match status" value="1"/>
</dbReference>
<dbReference type="InterPro" id="IPR014757">
    <property type="entry name" value="Tscrpt_reg_IclR_C"/>
</dbReference>
<keyword evidence="3" id="KW-0804">Transcription</keyword>
<dbReference type="Proteomes" id="UP000194151">
    <property type="component" value="Chromosome"/>
</dbReference>
<evidence type="ECO:0000259" key="4">
    <source>
        <dbReference type="PROSITE" id="PS51077"/>
    </source>
</evidence>
<keyword evidence="2" id="KW-0238">DNA-binding</keyword>
<feature type="domain" description="HTH iclR-type" evidence="4">
    <location>
        <begin position="69"/>
        <end position="132"/>
    </location>
</feature>
<keyword evidence="1" id="KW-0805">Transcription regulation</keyword>
<dbReference type="InterPro" id="IPR050707">
    <property type="entry name" value="HTH_MetabolicPath_Reg"/>
</dbReference>
<dbReference type="AlphaFoldDB" id="A0A1W6YJV4"/>
<protein>
    <recommendedName>
        <fullName evidence="8">IclR family transcriptional regulator</fullName>
    </recommendedName>
</protein>
<dbReference type="InterPro" id="IPR029016">
    <property type="entry name" value="GAF-like_dom_sf"/>
</dbReference>
<dbReference type="SUPFAM" id="SSF55781">
    <property type="entry name" value="GAF domain-like"/>
    <property type="match status" value="1"/>
</dbReference>
<dbReference type="EMBL" id="CP021108">
    <property type="protein sequence ID" value="ARP81340.1"/>
    <property type="molecule type" value="Genomic_DNA"/>
</dbReference>
<dbReference type="STRING" id="1416806.CAL12_11145"/>
<dbReference type="GO" id="GO:0003700">
    <property type="term" value="F:DNA-binding transcription factor activity"/>
    <property type="evidence" value="ECO:0007669"/>
    <property type="project" value="TreeGrafter"/>
</dbReference>
<evidence type="ECO:0000256" key="2">
    <source>
        <dbReference type="ARBA" id="ARBA00023125"/>
    </source>
</evidence>
<evidence type="ECO:0008006" key="8">
    <source>
        <dbReference type="Google" id="ProtNLM"/>
    </source>
</evidence>
<dbReference type="Pfam" id="PF01614">
    <property type="entry name" value="IclR_C"/>
    <property type="match status" value="1"/>
</dbReference>
<dbReference type="SMART" id="SM00346">
    <property type="entry name" value="HTH_ICLR"/>
    <property type="match status" value="1"/>
</dbReference>
<dbReference type="PANTHER" id="PTHR30136:SF39">
    <property type="entry name" value="TRANSCRIPTIONAL REGULATORY PROTEIN"/>
    <property type="match status" value="1"/>
</dbReference>
<accession>A0A1W6YJV4</accession>
<organism evidence="6 7">
    <name type="scientific">Bordetella genomosp. 8</name>
    <dbReference type="NCBI Taxonomy" id="1416806"/>
    <lineage>
        <taxon>Bacteria</taxon>
        <taxon>Pseudomonadati</taxon>
        <taxon>Pseudomonadota</taxon>
        <taxon>Betaproteobacteria</taxon>
        <taxon>Burkholderiales</taxon>
        <taxon>Alcaligenaceae</taxon>
        <taxon>Bordetella</taxon>
    </lineage>
</organism>
<dbReference type="GO" id="GO:0003677">
    <property type="term" value="F:DNA binding"/>
    <property type="evidence" value="ECO:0007669"/>
    <property type="project" value="UniProtKB-KW"/>
</dbReference>
<evidence type="ECO:0000259" key="5">
    <source>
        <dbReference type="PROSITE" id="PS51078"/>
    </source>
</evidence>
<evidence type="ECO:0000313" key="6">
    <source>
        <dbReference type="EMBL" id="ARP81340.1"/>
    </source>
</evidence>
<name>A0A1W6YJV4_9BORD</name>
<dbReference type="PROSITE" id="PS51077">
    <property type="entry name" value="HTH_ICLR"/>
    <property type="match status" value="1"/>
</dbReference>
<dbReference type="PANTHER" id="PTHR30136">
    <property type="entry name" value="HELIX-TURN-HELIX TRANSCRIPTIONAL REGULATOR, ICLR FAMILY"/>
    <property type="match status" value="1"/>
</dbReference>
<dbReference type="KEGG" id="bgv:CAL12_11145"/>
<dbReference type="Pfam" id="PF09339">
    <property type="entry name" value="HTH_IclR"/>
    <property type="match status" value="1"/>
</dbReference>
<evidence type="ECO:0000256" key="3">
    <source>
        <dbReference type="ARBA" id="ARBA00023163"/>
    </source>
</evidence>
<dbReference type="Gene3D" id="1.10.10.10">
    <property type="entry name" value="Winged helix-like DNA-binding domain superfamily/Winged helix DNA-binding domain"/>
    <property type="match status" value="1"/>
</dbReference>
<feature type="domain" description="IclR-ED" evidence="5">
    <location>
        <begin position="133"/>
        <end position="320"/>
    </location>
</feature>
<keyword evidence="7" id="KW-1185">Reference proteome</keyword>
<dbReference type="Gene3D" id="3.30.450.40">
    <property type="match status" value="1"/>
</dbReference>
<dbReference type="PROSITE" id="PS51078">
    <property type="entry name" value="ICLR_ED"/>
    <property type="match status" value="1"/>
</dbReference>
<dbReference type="InterPro" id="IPR005471">
    <property type="entry name" value="Tscrpt_reg_IclR_N"/>
</dbReference>
<reference evidence="6 7" key="1">
    <citation type="submission" date="2017-05" db="EMBL/GenBank/DDBJ databases">
        <title>Complete and WGS of Bordetella genogroups.</title>
        <authorList>
            <person name="Spilker T."/>
            <person name="LiPuma J."/>
        </authorList>
    </citation>
    <scope>NUCLEOTIDE SEQUENCE [LARGE SCALE GENOMIC DNA]</scope>
    <source>
        <strain evidence="6 7">AU19157</strain>
    </source>
</reference>
<proteinExistence type="predicted"/>
<dbReference type="InterPro" id="IPR036388">
    <property type="entry name" value="WH-like_DNA-bd_sf"/>
</dbReference>
<evidence type="ECO:0000313" key="7">
    <source>
        <dbReference type="Proteomes" id="UP000194151"/>
    </source>
</evidence>
<dbReference type="GO" id="GO:0045892">
    <property type="term" value="P:negative regulation of DNA-templated transcription"/>
    <property type="evidence" value="ECO:0007669"/>
    <property type="project" value="TreeGrafter"/>
</dbReference>
<dbReference type="InterPro" id="IPR036390">
    <property type="entry name" value="WH_DNA-bd_sf"/>
</dbReference>
<sequence length="328" mass="36254">MNAPFGHAGTAIARFIHRYGARHEVSQKTCLWRGWRVIFFFPVSGNLYDVLDERHRRFIRTMQNRASPASTVGRAVDLLRLIASSPSQHLRLIDLAQRADMEKSTAHRLLQRLVSERMLVRVPGQRGYRLGPLIYELGLCALPENNLRETSHPHLRRLAEQTGDMAFLVVRSGFETVCLDRIAGNFHIQTLTSGVGDRHPLGIGVGGLAILAAMSDAEIDIALQAIQDKLNRYPNFSVASLRDAIQRTRVAGYALDDGVAATGVSAIGMDIKQPGGMPAAAVFVTTITQRMDPTRRALLSKHLSACIQGVQADMARLNRYCADPPRSR</sequence>
<evidence type="ECO:0000256" key="1">
    <source>
        <dbReference type="ARBA" id="ARBA00023015"/>
    </source>
</evidence>
<gene>
    <name evidence="6" type="ORF">CAL12_11145</name>
</gene>
<dbReference type="OrthoDB" id="9807558at2"/>